<reference evidence="13" key="1">
    <citation type="submission" date="2016-10" db="EMBL/GenBank/DDBJ databases">
        <authorList>
            <person name="Varghese N."/>
            <person name="Submissions S."/>
        </authorList>
    </citation>
    <scope>NUCLEOTIDE SEQUENCE [LARGE SCALE GENOMIC DNA]</scope>
    <source>
        <strain evidence="13">S7</strain>
    </source>
</reference>
<dbReference type="InterPro" id="IPR008949">
    <property type="entry name" value="Isoprenoid_synthase_dom_sf"/>
</dbReference>
<evidence type="ECO:0000256" key="9">
    <source>
        <dbReference type="ARBA" id="ARBA00066444"/>
    </source>
</evidence>
<dbReference type="OrthoDB" id="9805316at2"/>
<gene>
    <name evidence="12" type="ORF">SAMN05518683_10538</name>
</gene>
<proteinExistence type="inferred from homology"/>
<evidence type="ECO:0000256" key="11">
    <source>
        <dbReference type="RuleBase" id="RU004466"/>
    </source>
</evidence>
<evidence type="ECO:0000256" key="1">
    <source>
        <dbReference type="ARBA" id="ARBA00001946"/>
    </source>
</evidence>
<dbReference type="EC" id="2.5.1.30" evidence="9"/>
<dbReference type="InterPro" id="IPR000092">
    <property type="entry name" value="Polyprenyl_synt"/>
</dbReference>
<dbReference type="STRING" id="1884432.SAMN05518683_10538"/>
<keyword evidence="4" id="KW-0479">Metal-binding</keyword>
<dbReference type="SFLD" id="SFLDS00005">
    <property type="entry name" value="Isoprenoid_Synthase_Type_I"/>
    <property type="match status" value="1"/>
</dbReference>
<comment type="cofactor">
    <cofactor evidence="1">
        <name>Mg(2+)</name>
        <dbReference type="ChEBI" id="CHEBI:18420"/>
    </cofactor>
</comment>
<dbReference type="AlphaFoldDB" id="A0A1I5Q6W4"/>
<dbReference type="PANTHER" id="PTHR12001">
    <property type="entry name" value="GERANYLGERANYL PYROPHOSPHATE SYNTHASE"/>
    <property type="match status" value="1"/>
</dbReference>
<evidence type="ECO:0000313" key="12">
    <source>
        <dbReference type="EMBL" id="SFP41616.1"/>
    </source>
</evidence>
<comment type="similarity">
    <text evidence="2 11">Belongs to the FPP/GGPP synthase family.</text>
</comment>
<evidence type="ECO:0000256" key="4">
    <source>
        <dbReference type="ARBA" id="ARBA00022723"/>
    </source>
</evidence>
<dbReference type="GO" id="GO:0008299">
    <property type="term" value="P:isoprenoid biosynthetic process"/>
    <property type="evidence" value="ECO:0007669"/>
    <property type="project" value="InterPro"/>
</dbReference>
<dbReference type="Proteomes" id="UP000198892">
    <property type="component" value="Unassembled WGS sequence"/>
</dbReference>
<dbReference type="InterPro" id="IPR033749">
    <property type="entry name" value="Polyprenyl_synt_CS"/>
</dbReference>
<dbReference type="PROSITE" id="PS00723">
    <property type="entry name" value="POLYPRENYL_SYNTHASE_1"/>
    <property type="match status" value="1"/>
</dbReference>
<organism evidence="12 13">
    <name type="scientific">Salibacterium halotolerans</name>
    <dbReference type="NCBI Taxonomy" id="1884432"/>
    <lineage>
        <taxon>Bacteria</taxon>
        <taxon>Bacillati</taxon>
        <taxon>Bacillota</taxon>
        <taxon>Bacilli</taxon>
        <taxon>Bacillales</taxon>
        <taxon>Bacillaceae</taxon>
    </lineage>
</organism>
<evidence type="ECO:0000256" key="5">
    <source>
        <dbReference type="ARBA" id="ARBA00022842"/>
    </source>
</evidence>
<evidence type="ECO:0000256" key="8">
    <source>
        <dbReference type="ARBA" id="ARBA00065985"/>
    </source>
</evidence>
<evidence type="ECO:0000256" key="3">
    <source>
        <dbReference type="ARBA" id="ARBA00022679"/>
    </source>
</evidence>
<dbReference type="PROSITE" id="PS00444">
    <property type="entry name" value="POLYPRENYL_SYNTHASE_2"/>
    <property type="match status" value="1"/>
</dbReference>
<dbReference type="GO" id="GO:0046872">
    <property type="term" value="F:metal ion binding"/>
    <property type="evidence" value="ECO:0007669"/>
    <property type="project" value="UniProtKB-KW"/>
</dbReference>
<comment type="catalytic activity">
    <reaction evidence="6">
        <text>4 isopentenyl diphosphate + (2E,6E)-farnesyl diphosphate = all-trans-heptaprenyl diphosphate + 4 diphosphate</text>
        <dbReference type="Rhea" id="RHEA:27794"/>
        <dbReference type="ChEBI" id="CHEBI:33019"/>
        <dbReference type="ChEBI" id="CHEBI:58206"/>
        <dbReference type="ChEBI" id="CHEBI:128769"/>
        <dbReference type="ChEBI" id="CHEBI:175763"/>
        <dbReference type="EC" id="2.5.1.30"/>
    </reaction>
</comment>
<dbReference type="CDD" id="cd00685">
    <property type="entry name" value="Trans_IPPS_HT"/>
    <property type="match status" value="1"/>
</dbReference>
<comment type="subunit">
    <text evidence="8">Heterodimer of component I and II.</text>
</comment>
<dbReference type="GO" id="GO:0000010">
    <property type="term" value="F:heptaprenyl diphosphate synthase activity"/>
    <property type="evidence" value="ECO:0007669"/>
    <property type="project" value="UniProtKB-EC"/>
</dbReference>
<evidence type="ECO:0000256" key="10">
    <source>
        <dbReference type="ARBA" id="ARBA00070472"/>
    </source>
</evidence>
<name>A0A1I5Q6W4_9BACI</name>
<accession>A0A1I5Q6W4</accession>
<dbReference type="RefSeq" id="WP_093336148.1">
    <property type="nucleotide sequence ID" value="NZ_FOXD01000005.1"/>
</dbReference>
<dbReference type="SUPFAM" id="SSF48576">
    <property type="entry name" value="Terpenoid synthases"/>
    <property type="match status" value="1"/>
</dbReference>
<evidence type="ECO:0000256" key="2">
    <source>
        <dbReference type="ARBA" id="ARBA00006706"/>
    </source>
</evidence>
<dbReference type="FunFam" id="1.10.600.10:FF:000014">
    <property type="entry name" value="Heptaprenyl diphosphate synthase component II"/>
    <property type="match status" value="1"/>
</dbReference>
<comment type="function">
    <text evidence="7">Supplies heptaprenyl diphosphate, the precursor for the side chain of the isoprenoid quinone menaquinone-7 (MQ-7).</text>
</comment>
<keyword evidence="5" id="KW-0460">Magnesium</keyword>
<dbReference type="PANTHER" id="PTHR12001:SF69">
    <property type="entry name" value="ALL TRANS-POLYPRENYL-DIPHOSPHATE SYNTHASE PDSS1"/>
    <property type="match status" value="1"/>
</dbReference>
<evidence type="ECO:0000313" key="13">
    <source>
        <dbReference type="Proteomes" id="UP000198892"/>
    </source>
</evidence>
<keyword evidence="13" id="KW-1185">Reference proteome</keyword>
<dbReference type="InterPro" id="IPR014119">
    <property type="entry name" value="GerC3_HepT"/>
</dbReference>
<sequence>MKLADLYMFLKPDIKKIESELERAVEADHPVLREASLHLLHSGGKRIRPVFVLLSAKFGHYEIDRVKYIAAALELIHMASLVHDDVIDDADLRRGSKTIKARWDNRVAMYTGDYIFAKAIEKASFFENETIHRVISNAMMEMCLGEIEQIRDQYNWDQNFKTYLRRIKRKTALLIAVSCQLGAISAGASRKDQNRLYYYGYNVGMSYQIIDDILDFTGTEKELGKPAGGDLKQGNVTLPALYAMHHDPFCREEINRIIGANGDEPGDISPLLDMINRSGGIEYSKTLSRQYLEKAFRSLDELEDISAKKSLLDIASYIGSRSS</sequence>
<dbReference type="EMBL" id="FOXD01000005">
    <property type="protein sequence ID" value="SFP41616.1"/>
    <property type="molecule type" value="Genomic_DNA"/>
</dbReference>
<evidence type="ECO:0000256" key="7">
    <source>
        <dbReference type="ARBA" id="ARBA00055604"/>
    </source>
</evidence>
<evidence type="ECO:0000256" key="6">
    <source>
        <dbReference type="ARBA" id="ARBA00050780"/>
    </source>
</evidence>
<dbReference type="NCBIfam" id="TIGR02748">
    <property type="entry name" value="GerC3_HepT"/>
    <property type="match status" value="1"/>
</dbReference>
<dbReference type="Gene3D" id="1.10.600.10">
    <property type="entry name" value="Farnesyl Diphosphate Synthase"/>
    <property type="match status" value="1"/>
</dbReference>
<keyword evidence="3 11" id="KW-0808">Transferase</keyword>
<dbReference type="Pfam" id="PF00348">
    <property type="entry name" value="polyprenyl_synt"/>
    <property type="match status" value="1"/>
</dbReference>
<protein>
    <recommendedName>
        <fullName evidence="10">Heptaprenyl diphosphate synthase component 2</fullName>
        <ecNumber evidence="9">2.5.1.30</ecNumber>
    </recommendedName>
</protein>